<dbReference type="Gene3D" id="3.30.1330.40">
    <property type="entry name" value="RutC-like"/>
    <property type="match status" value="1"/>
</dbReference>
<reference evidence="2 3" key="1">
    <citation type="submission" date="2019-03" db="EMBL/GenBank/DDBJ databases">
        <title>Genomic Encyclopedia of Type Strains, Phase III (KMG-III): the genomes of soil and plant-associated and newly described type strains.</title>
        <authorList>
            <person name="Whitman W."/>
        </authorList>
    </citation>
    <scope>NUCLEOTIDE SEQUENCE [LARGE SCALE GENOMIC DNA]</scope>
    <source>
        <strain evidence="2 3">CECT 5797</strain>
    </source>
</reference>
<comment type="caution">
    <text evidence="2">The sequence shown here is derived from an EMBL/GenBank/DDBJ whole genome shotgun (WGS) entry which is preliminary data.</text>
</comment>
<dbReference type="EMBL" id="SNZJ01000014">
    <property type="protein sequence ID" value="TDR52063.1"/>
    <property type="molecule type" value="Genomic_DNA"/>
</dbReference>
<sequence length="135" mass="14271">MSDSSQSDIVTVMTDRAPAPAGHYFQATVCGGMVHVSGQLPVRADGTHPPEASFGDQARQALDNLLAVVRVAGSSPERLLKVTAYIVGVENWPHFNSVFSEALGDIKPARAVVPVPELHHGYLVEVDAVAAVDSK</sequence>
<dbReference type="OrthoDB" id="9803101at2"/>
<gene>
    <name evidence="2" type="ORF">DFP85_11436</name>
</gene>
<dbReference type="GO" id="GO:0019239">
    <property type="term" value="F:deaminase activity"/>
    <property type="evidence" value="ECO:0007669"/>
    <property type="project" value="TreeGrafter"/>
</dbReference>
<dbReference type="InterPro" id="IPR006175">
    <property type="entry name" value="YjgF/YER057c/UK114"/>
</dbReference>
<dbReference type="AlphaFoldDB" id="A0A4R6ZII5"/>
<dbReference type="Pfam" id="PF01042">
    <property type="entry name" value="Ribonuc_L-PSP"/>
    <property type="match status" value="1"/>
</dbReference>
<dbReference type="PANTHER" id="PTHR11803">
    <property type="entry name" value="2-IMINOBUTANOATE/2-IMINOPROPANOATE DEAMINASE RIDA"/>
    <property type="match status" value="1"/>
</dbReference>
<dbReference type="CDD" id="cd00448">
    <property type="entry name" value="YjgF_YER057c_UK114_family"/>
    <property type="match status" value="1"/>
</dbReference>
<dbReference type="GO" id="GO:0005829">
    <property type="term" value="C:cytosol"/>
    <property type="evidence" value="ECO:0007669"/>
    <property type="project" value="TreeGrafter"/>
</dbReference>
<name>A0A4R6ZII5_9GAMM</name>
<dbReference type="SUPFAM" id="SSF55298">
    <property type="entry name" value="YjgF-like"/>
    <property type="match status" value="1"/>
</dbReference>
<organism evidence="2 3">
    <name type="scientific">Halomonas ventosae</name>
    <dbReference type="NCBI Taxonomy" id="229007"/>
    <lineage>
        <taxon>Bacteria</taxon>
        <taxon>Pseudomonadati</taxon>
        <taxon>Pseudomonadota</taxon>
        <taxon>Gammaproteobacteria</taxon>
        <taxon>Oceanospirillales</taxon>
        <taxon>Halomonadaceae</taxon>
        <taxon>Halomonas</taxon>
    </lineage>
</organism>
<protein>
    <submittedName>
        <fullName evidence="2">Reactive intermediate/imine deaminase</fullName>
    </submittedName>
</protein>
<dbReference type="PANTHER" id="PTHR11803:SF58">
    <property type="entry name" value="PROTEIN HMF1-RELATED"/>
    <property type="match status" value="1"/>
</dbReference>
<evidence type="ECO:0000313" key="3">
    <source>
        <dbReference type="Proteomes" id="UP000295212"/>
    </source>
</evidence>
<dbReference type="InterPro" id="IPR035959">
    <property type="entry name" value="RutC-like_sf"/>
</dbReference>
<proteinExistence type="inferred from homology"/>
<evidence type="ECO:0000256" key="1">
    <source>
        <dbReference type="ARBA" id="ARBA00010552"/>
    </source>
</evidence>
<accession>A0A4R6ZII5</accession>
<dbReference type="RefSeq" id="WP_133636591.1">
    <property type="nucleotide sequence ID" value="NZ_SNZJ01000014.1"/>
</dbReference>
<comment type="similarity">
    <text evidence="1">Belongs to the RutC family.</text>
</comment>
<dbReference type="Proteomes" id="UP000295212">
    <property type="component" value="Unassembled WGS sequence"/>
</dbReference>
<evidence type="ECO:0000313" key="2">
    <source>
        <dbReference type="EMBL" id="TDR52063.1"/>
    </source>
</evidence>